<keyword evidence="5" id="KW-0547">Nucleotide-binding</keyword>
<evidence type="ECO:0000256" key="7">
    <source>
        <dbReference type="ARBA" id="ARBA00022989"/>
    </source>
</evidence>
<dbReference type="InterPro" id="IPR011527">
    <property type="entry name" value="ABC1_TM_dom"/>
</dbReference>
<keyword evidence="13" id="KW-1185">Reference proteome</keyword>
<dbReference type="InterPro" id="IPR017871">
    <property type="entry name" value="ABC_transporter-like_CS"/>
</dbReference>
<evidence type="ECO:0000256" key="3">
    <source>
        <dbReference type="ARBA" id="ARBA00022475"/>
    </source>
</evidence>
<feature type="transmembrane region" description="Helical" evidence="9">
    <location>
        <begin position="156"/>
        <end position="181"/>
    </location>
</feature>
<protein>
    <submittedName>
        <fullName evidence="12">ABC transporter ATP-binding protein</fullName>
    </submittedName>
</protein>
<dbReference type="InterPro" id="IPR003593">
    <property type="entry name" value="AAA+_ATPase"/>
</dbReference>
<evidence type="ECO:0000256" key="1">
    <source>
        <dbReference type="ARBA" id="ARBA00004651"/>
    </source>
</evidence>
<feature type="domain" description="ABC transmembrane type-1" evidence="11">
    <location>
        <begin position="31"/>
        <end position="329"/>
    </location>
</feature>
<dbReference type="InterPro" id="IPR027417">
    <property type="entry name" value="P-loop_NTPase"/>
</dbReference>
<dbReference type="Proteomes" id="UP000729733">
    <property type="component" value="Unassembled WGS sequence"/>
</dbReference>
<dbReference type="GO" id="GO:0005886">
    <property type="term" value="C:plasma membrane"/>
    <property type="evidence" value="ECO:0007669"/>
    <property type="project" value="UniProtKB-SubCell"/>
</dbReference>
<dbReference type="Gene3D" id="3.40.50.300">
    <property type="entry name" value="P-loop containing nucleotide triphosphate hydrolases"/>
    <property type="match status" value="1"/>
</dbReference>
<evidence type="ECO:0000256" key="6">
    <source>
        <dbReference type="ARBA" id="ARBA00022840"/>
    </source>
</evidence>
<evidence type="ECO:0000256" key="4">
    <source>
        <dbReference type="ARBA" id="ARBA00022692"/>
    </source>
</evidence>
<name>A0A964FI64_9CYAN</name>
<reference evidence="12" key="1">
    <citation type="journal article" date="2021" name="Antonie Van Leeuwenhoek">
        <title>Draft genome and description of Waterburya agarophytonicola gen. nov. sp. nov. (Pleurocapsales, Cyanobacteria): a seaweed symbiont.</title>
        <authorList>
            <person name="Bonthond G."/>
            <person name="Shalygin S."/>
            <person name="Bayer T."/>
            <person name="Weinberger F."/>
        </authorList>
    </citation>
    <scope>NUCLEOTIDE SEQUENCE</scope>
    <source>
        <strain evidence="12">KI4</strain>
    </source>
</reference>
<evidence type="ECO:0000313" key="13">
    <source>
        <dbReference type="Proteomes" id="UP000729733"/>
    </source>
</evidence>
<dbReference type="PROSITE" id="PS50893">
    <property type="entry name" value="ABC_TRANSPORTER_2"/>
    <property type="match status" value="1"/>
</dbReference>
<feature type="domain" description="ABC transporter" evidence="10">
    <location>
        <begin position="368"/>
        <end position="606"/>
    </location>
</feature>
<evidence type="ECO:0000313" key="12">
    <source>
        <dbReference type="EMBL" id="MCC0179592.1"/>
    </source>
</evidence>
<organism evidence="12 13">
    <name type="scientific">Waterburya agarophytonicola KI4</name>
    <dbReference type="NCBI Taxonomy" id="2874699"/>
    <lineage>
        <taxon>Bacteria</taxon>
        <taxon>Bacillati</taxon>
        <taxon>Cyanobacteriota</taxon>
        <taxon>Cyanophyceae</taxon>
        <taxon>Pleurocapsales</taxon>
        <taxon>Hyellaceae</taxon>
        <taxon>Waterburya</taxon>
        <taxon>Waterburya agarophytonicola</taxon>
    </lineage>
</organism>
<keyword evidence="8 9" id="KW-0472">Membrane</keyword>
<dbReference type="Gene3D" id="1.20.1560.10">
    <property type="entry name" value="ABC transporter type 1, transmembrane domain"/>
    <property type="match status" value="1"/>
</dbReference>
<dbReference type="InterPro" id="IPR039421">
    <property type="entry name" value="Type_1_exporter"/>
</dbReference>
<evidence type="ECO:0000256" key="8">
    <source>
        <dbReference type="ARBA" id="ARBA00023136"/>
    </source>
</evidence>
<proteinExistence type="predicted"/>
<accession>A0A964FI64</accession>
<dbReference type="GO" id="GO:0016887">
    <property type="term" value="F:ATP hydrolysis activity"/>
    <property type="evidence" value="ECO:0007669"/>
    <property type="project" value="InterPro"/>
</dbReference>
<evidence type="ECO:0000256" key="2">
    <source>
        <dbReference type="ARBA" id="ARBA00022448"/>
    </source>
</evidence>
<keyword evidence="3" id="KW-1003">Cell membrane</keyword>
<dbReference type="InterPro" id="IPR003439">
    <property type="entry name" value="ABC_transporter-like_ATP-bd"/>
</dbReference>
<gene>
    <name evidence="12" type="ORF">I4641_21790</name>
</gene>
<dbReference type="SMART" id="SM00382">
    <property type="entry name" value="AAA"/>
    <property type="match status" value="1"/>
</dbReference>
<evidence type="ECO:0000259" key="10">
    <source>
        <dbReference type="PROSITE" id="PS50893"/>
    </source>
</evidence>
<dbReference type="AlphaFoldDB" id="A0A964FI64"/>
<sequence>MNLLNSKFSLFKRILQIVFLFGKRQIILLWILILLQGIIQVLGVFSIMPFLAIVNNPNKALESAMVQKIMQTIPFFEADHLVLIVGIFTITLLIASSVVNGVTDFLKARYAHFTCMRIGTYLLTSYASQSYIFYINHNSAELIKRLQSDVNMFMGAVLLPFLELISRSVNVVLILIILFVVSPIAGGMAFLVFGSFLGLTFLVFRLALIRGNNERKVLISQRFISAHQLLMGIKTVMIHECQKHFISDYYRSSKRIAQLDSSLAVIGNTPKYIIEAIAFSSVIIIVLVCQSQGVALETILPFMAFFVLAAYRIMPSLQLIYRQLTQIQSQKFTVDILYKDLIEMNNSINFNRNPELRAWQPTELQERIVFENVSFAYPNAQKLSLNEVNLSIKKGQRIGFVGYSGSGKSTLIDLLIGLLNPSSGKILIDGVELTPARYANWHRLVGYVAQDIFLTDESIRQNIAFGIAESNIVDTQVIYSAKIAQIHDFIQADFPLKYNTECGERGIRLSGGQKQRIALARALYHQPSVLVFDEATSALDSETERKLIAEIEELPEDLTIVMVAHRLSTVEKCDVIFVLEQGKIVAQGTYEQLLDKSSIFQKLAASIN</sequence>
<dbReference type="PANTHER" id="PTHR24221:SF654">
    <property type="entry name" value="ATP-BINDING CASSETTE SUB-FAMILY B MEMBER 6"/>
    <property type="match status" value="1"/>
</dbReference>
<keyword evidence="6 12" id="KW-0067">ATP-binding</keyword>
<comment type="caution">
    <text evidence="12">The sequence shown here is derived from an EMBL/GenBank/DDBJ whole genome shotgun (WGS) entry which is preliminary data.</text>
</comment>
<keyword evidence="7 9" id="KW-1133">Transmembrane helix</keyword>
<dbReference type="SUPFAM" id="SSF90123">
    <property type="entry name" value="ABC transporter transmembrane region"/>
    <property type="match status" value="1"/>
</dbReference>
<dbReference type="RefSeq" id="WP_229642692.1">
    <property type="nucleotide sequence ID" value="NZ_JADWDC010000095.1"/>
</dbReference>
<evidence type="ECO:0000259" key="11">
    <source>
        <dbReference type="PROSITE" id="PS50929"/>
    </source>
</evidence>
<dbReference type="PROSITE" id="PS50929">
    <property type="entry name" value="ABC_TM1F"/>
    <property type="match status" value="1"/>
</dbReference>
<evidence type="ECO:0000256" key="9">
    <source>
        <dbReference type="SAM" id="Phobius"/>
    </source>
</evidence>
<feature type="transmembrane region" description="Helical" evidence="9">
    <location>
        <begin position="187"/>
        <end position="208"/>
    </location>
</feature>
<comment type="subcellular location">
    <subcellularLocation>
        <location evidence="1">Cell membrane</location>
        <topology evidence="1">Multi-pass membrane protein</topology>
    </subcellularLocation>
</comment>
<dbReference type="InterPro" id="IPR036640">
    <property type="entry name" value="ABC1_TM_sf"/>
</dbReference>
<keyword evidence="2" id="KW-0813">Transport</keyword>
<dbReference type="GO" id="GO:0140359">
    <property type="term" value="F:ABC-type transporter activity"/>
    <property type="evidence" value="ECO:0007669"/>
    <property type="project" value="InterPro"/>
</dbReference>
<dbReference type="EMBL" id="JADWDC010000095">
    <property type="protein sequence ID" value="MCC0179592.1"/>
    <property type="molecule type" value="Genomic_DNA"/>
</dbReference>
<dbReference type="GO" id="GO:0034040">
    <property type="term" value="F:ATPase-coupled lipid transmembrane transporter activity"/>
    <property type="evidence" value="ECO:0007669"/>
    <property type="project" value="TreeGrafter"/>
</dbReference>
<dbReference type="SUPFAM" id="SSF52540">
    <property type="entry name" value="P-loop containing nucleoside triphosphate hydrolases"/>
    <property type="match status" value="1"/>
</dbReference>
<keyword evidence="4 9" id="KW-0812">Transmembrane</keyword>
<feature type="transmembrane region" description="Helical" evidence="9">
    <location>
        <begin position="299"/>
        <end position="321"/>
    </location>
</feature>
<feature type="transmembrane region" description="Helical" evidence="9">
    <location>
        <begin position="75"/>
        <end position="98"/>
    </location>
</feature>
<dbReference type="Pfam" id="PF00005">
    <property type="entry name" value="ABC_tran"/>
    <property type="match status" value="1"/>
</dbReference>
<dbReference type="FunFam" id="3.40.50.300:FF:000221">
    <property type="entry name" value="Multidrug ABC transporter ATP-binding protein"/>
    <property type="match status" value="1"/>
</dbReference>
<dbReference type="GO" id="GO:0005524">
    <property type="term" value="F:ATP binding"/>
    <property type="evidence" value="ECO:0007669"/>
    <property type="project" value="UniProtKB-KW"/>
</dbReference>
<dbReference type="PROSITE" id="PS00211">
    <property type="entry name" value="ABC_TRANSPORTER_1"/>
    <property type="match status" value="1"/>
</dbReference>
<evidence type="ECO:0000256" key="5">
    <source>
        <dbReference type="ARBA" id="ARBA00022741"/>
    </source>
</evidence>
<feature type="transmembrane region" description="Helical" evidence="9">
    <location>
        <begin position="27"/>
        <end position="54"/>
    </location>
</feature>
<dbReference type="PANTHER" id="PTHR24221">
    <property type="entry name" value="ATP-BINDING CASSETTE SUB-FAMILY B"/>
    <property type="match status" value="1"/>
</dbReference>
<feature type="transmembrane region" description="Helical" evidence="9">
    <location>
        <begin position="272"/>
        <end position="293"/>
    </location>
</feature>